<organism evidence="2 3">
    <name type="scientific">Microlunatus capsulatus</name>
    <dbReference type="NCBI Taxonomy" id="99117"/>
    <lineage>
        <taxon>Bacteria</taxon>
        <taxon>Bacillati</taxon>
        <taxon>Actinomycetota</taxon>
        <taxon>Actinomycetes</taxon>
        <taxon>Propionibacteriales</taxon>
        <taxon>Propionibacteriaceae</taxon>
        <taxon>Microlunatus</taxon>
    </lineage>
</organism>
<feature type="signal peptide" evidence="1">
    <location>
        <begin position="1"/>
        <end position="26"/>
    </location>
</feature>
<dbReference type="Proteomes" id="UP000758168">
    <property type="component" value="Unassembled WGS sequence"/>
</dbReference>
<reference evidence="2 3" key="1">
    <citation type="submission" date="2021-03" db="EMBL/GenBank/DDBJ databases">
        <title>Sequencing the genomes of 1000 actinobacteria strains.</title>
        <authorList>
            <person name="Klenk H.-P."/>
        </authorList>
    </citation>
    <scope>NUCLEOTIDE SEQUENCE [LARGE SCALE GENOMIC DNA]</scope>
    <source>
        <strain evidence="2 3">DSM 12936</strain>
    </source>
</reference>
<protein>
    <submittedName>
        <fullName evidence="2">Alternate signal-mediated exported protein</fullName>
    </submittedName>
</protein>
<dbReference type="NCBIfam" id="TIGR04089">
    <property type="entry name" value="exp_by_SipW_III"/>
    <property type="match status" value="1"/>
</dbReference>
<keyword evidence="3" id="KW-1185">Reference proteome</keyword>
<dbReference type="RefSeq" id="WP_210058102.1">
    <property type="nucleotide sequence ID" value="NZ_BAAAMH010000024.1"/>
</dbReference>
<gene>
    <name evidence="2" type="ORF">JOF54_003461</name>
</gene>
<evidence type="ECO:0000256" key="1">
    <source>
        <dbReference type="SAM" id="SignalP"/>
    </source>
</evidence>
<sequence length="176" mass="17490">MNKTAKGAAALAAAAALLLGGAGTYALWNDTESLDGGAVASGELKITGATAGVWRDVSAGGAGTVITDIAGFLVVPGDTLTYTVGATVLAKGDNLSATLTADPTSVTGDAELLADMAITTAVRVGGALVPTITEANDGQTVQTVVTLAFDEASTNVTQLQDLDLADLELVLQQSPR</sequence>
<name>A0ABS4ZBU8_9ACTN</name>
<keyword evidence="1" id="KW-0732">Signal</keyword>
<dbReference type="InterPro" id="IPR023833">
    <property type="entry name" value="Signal_pept_SipW-depend-type"/>
</dbReference>
<evidence type="ECO:0000313" key="2">
    <source>
        <dbReference type="EMBL" id="MBP2418539.1"/>
    </source>
</evidence>
<dbReference type="EMBL" id="JAGIOB010000001">
    <property type="protein sequence ID" value="MBP2418539.1"/>
    <property type="molecule type" value="Genomic_DNA"/>
</dbReference>
<evidence type="ECO:0000313" key="3">
    <source>
        <dbReference type="Proteomes" id="UP000758168"/>
    </source>
</evidence>
<dbReference type="NCBIfam" id="TIGR04088">
    <property type="entry name" value="cognate_SipW"/>
    <property type="match status" value="1"/>
</dbReference>
<comment type="caution">
    <text evidence="2">The sequence shown here is derived from an EMBL/GenBank/DDBJ whole genome shotgun (WGS) entry which is preliminary data.</text>
</comment>
<feature type="chain" id="PRO_5046858339" evidence="1">
    <location>
        <begin position="27"/>
        <end position="176"/>
    </location>
</feature>
<dbReference type="InterPro" id="IPR024006">
    <property type="entry name" value="Alt_signal_exp_actinobact"/>
</dbReference>
<proteinExistence type="predicted"/>
<accession>A0ABS4ZBU8</accession>